<organism evidence="3 4">
    <name type="scientific">Basidiobolus meristosporus CBS 931.73</name>
    <dbReference type="NCBI Taxonomy" id="1314790"/>
    <lineage>
        <taxon>Eukaryota</taxon>
        <taxon>Fungi</taxon>
        <taxon>Fungi incertae sedis</taxon>
        <taxon>Zoopagomycota</taxon>
        <taxon>Entomophthoromycotina</taxon>
        <taxon>Basidiobolomycetes</taxon>
        <taxon>Basidiobolales</taxon>
        <taxon>Basidiobolaceae</taxon>
        <taxon>Basidiobolus</taxon>
    </lineage>
</organism>
<reference evidence="3 4" key="1">
    <citation type="submission" date="2016-07" db="EMBL/GenBank/DDBJ databases">
        <title>Pervasive Adenine N6-methylation of Active Genes in Fungi.</title>
        <authorList>
            <consortium name="DOE Joint Genome Institute"/>
            <person name="Mondo S.J."/>
            <person name="Dannebaum R.O."/>
            <person name="Kuo R.C."/>
            <person name="Labutti K."/>
            <person name="Haridas S."/>
            <person name="Kuo A."/>
            <person name="Salamov A."/>
            <person name="Ahrendt S.R."/>
            <person name="Lipzen A."/>
            <person name="Sullivan W."/>
            <person name="Andreopoulos W.B."/>
            <person name="Clum A."/>
            <person name="Lindquist E."/>
            <person name="Daum C."/>
            <person name="Ramamoorthy G.K."/>
            <person name="Gryganskyi A."/>
            <person name="Culley D."/>
            <person name="Magnuson J.K."/>
            <person name="James T.Y."/>
            <person name="O'Malley M.A."/>
            <person name="Stajich J.E."/>
            <person name="Spatafora J.W."/>
            <person name="Visel A."/>
            <person name="Grigoriev I.V."/>
        </authorList>
    </citation>
    <scope>NUCLEOTIDE SEQUENCE [LARGE SCALE GENOMIC DNA]</scope>
    <source>
        <strain evidence="3 4">CBS 931.73</strain>
    </source>
</reference>
<dbReference type="InterPro" id="IPR002401">
    <property type="entry name" value="Cyt_P450_E_grp-I"/>
</dbReference>
<proteinExistence type="inferred from homology"/>
<gene>
    <name evidence="3" type="ORF">K493DRAFT_354402</name>
</gene>
<dbReference type="PRINTS" id="PR00385">
    <property type="entry name" value="P450"/>
</dbReference>
<keyword evidence="4" id="KW-1185">Reference proteome</keyword>
<dbReference type="GO" id="GO:0004497">
    <property type="term" value="F:monooxygenase activity"/>
    <property type="evidence" value="ECO:0007669"/>
    <property type="project" value="InterPro"/>
</dbReference>
<dbReference type="InterPro" id="IPR036396">
    <property type="entry name" value="Cyt_P450_sf"/>
</dbReference>
<dbReference type="GO" id="GO:0020037">
    <property type="term" value="F:heme binding"/>
    <property type="evidence" value="ECO:0007669"/>
    <property type="project" value="InterPro"/>
</dbReference>
<accession>A0A1Y1Y3E7</accession>
<comment type="cofactor">
    <cofactor evidence="2">
        <name>heme</name>
        <dbReference type="ChEBI" id="CHEBI:30413"/>
    </cofactor>
</comment>
<dbReference type="Gene3D" id="1.10.630.10">
    <property type="entry name" value="Cytochrome P450"/>
    <property type="match status" value="1"/>
</dbReference>
<keyword evidence="2" id="KW-0408">Iron</keyword>
<evidence type="ECO:0000313" key="3">
    <source>
        <dbReference type="EMBL" id="ORX92513.1"/>
    </source>
</evidence>
<feature type="binding site" description="axial binding residue" evidence="2">
    <location>
        <position position="398"/>
    </location>
    <ligand>
        <name>heme</name>
        <dbReference type="ChEBI" id="CHEBI:30413"/>
    </ligand>
    <ligandPart>
        <name>Fe</name>
        <dbReference type="ChEBI" id="CHEBI:18248"/>
    </ligandPart>
</feature>
<dbReference type="InParanoid" id="A0A1Y1Y3E7"/>
<name>A0A1Y1Y3E7_9FUNG</name>
<dbReference type="GO" id="GO:0016705">
    <property type="term" value="F:oxidoreductase activity, acting on paired donors, with incorporation or reduction of molecular oxygen"/>
    <property type="evidence" value="ECO:0007669"/>
    <property type="project" value="InterPro"/>
</dbReference>
<evidence type="ECO:0000313" key="4">
    <source>
        <dbReference type="Proteomes" id="UP000193498"/>
    </source>
</evidence>
<keyword evidence="2" id="KW-0479">Metal-binding</keyword>
<sequence>MGFQEIIDKYFVPKLRTYGIARTYIKMKPGVMVSNLEYLKYIYKHPGRYLHVPHSPTIHSNQARASRDIPKGGAVQMENARCVLMTVFSCDLLPSNGKDWKIRREIIGPLFRLGWEPTNFGEIVIEFFQRLETTNSIPNLHHAMKLLTLDIIGKVLFGFDFQAIRHPESEHVTTFYTAIDADRFPVGKRRQDWVTTENFRKWLATIAINKSKSMEGGQQDSGNPPQDVLSALVQAWLNGKLEFEETLNEAFALIFAGHDTTATALTCAIYLLARHPEIQTKVRAEVNRELQHHTSSMGIPAITEIKRLNYLEAVIKETMRLYPPAPLIPTRVVAQDTSLGAIPLPKGTMVTLNLYALHRDEKHWENPDKFDPDRWLSPEGMLRDLPAWSAFTDGMRMCIGKSLAMNELRIVLSMLVRRYHLSLPHDSPHKETLHFGQSFLFAPEDLEVIHTRLTD</sequence>
<dbReference type="InterPro" id="IPR001128">
    <property type="entry name" value="Cyt_P450"/>
</dbReference>
<dbReference type="GO" id="GO:0005506">
    <property type="term" value="F:iron ion binding"/>
    <property type="evidence" value="ECO:0007669"/>
    <property type="project" value="InterPro"/>
</dbReference>
<evidence type="ECO:0000256" key="2">
    <source>
        <dbReference type="PIRSR" id="PIRSR602401-1"/>
    </source>
</evidence>
<dbReference type="PRINTS" id="PR00463">
    <property type="entry name" value="EP450I"/>
</dbReference>
<dbReference type="STRING" id="1314790.A0A1Y1Y3E7"/>
<dbReference type="CDD" id="cd00302">
    <property type="entry name" value="cytochrome_P450"/>
    <property type="match status" value="1"/>
</dbReference>
<dbReference type="PANTHER" id="PTHR24305">
    <property type="entry name" value="CYTOCHROME P450"/>
    <property type="match status" value="1"/>
</dbReference>
<dbReference type="EMBL" id="MCFE01000272">
    <property type="protein sequence ID" value="ORX92513.1"/>
    <property type="molecule type" value="Genomic_DNA"/>
</dbReference>
<dbReference type="AlphaFoldDB" id="A0A1Y1Y3E7"/>
<dbReference type="Proteomes" id="UP000193498">
    <property type="component" value="Unassembled WGS sequence"/>
</dbReference>
<comment type="similarity">
    <text evidence="1">Belongs to the cytochrome P450 family.</text>
</comment>
<evidence type="ECO:0000256" key="1">
    <source>
        <dbReference type="ARBA" id="ARBA00010617"/>
    </source>
</evidence>
<dbReference type="SUPFAM" id="SSF48264">
    <property type="entry name" value="Cytochrome P450"/>
    <property type="match status" value="1"/>
</dbReference>
<protein>
    <submittedName>
        <fullName evidence="3">Cytochrome P450</fullName>
    </submittedName>
</protein>
<dbReference type="InterPro" id="IPR050121">
    <property type="entry name" value="Cytochrome_P450_monoxygenase"/>
</dbReference>
<comment type="caution">
    <text evidence="3">The sequence shown here is derived from an EMBL/GenBank/DDBJ whole genome shotgun (WGS) entry which is preliminary data.</text>
</comment>
<dbReference type="Pfam" id="PF00067">
    <property type="entry name" value="p450"/>
    <property type="match status" value="1"/>
</dbReference>
<dbReference type="OrthoDB" id="1470350at2759"/>
<keyword evidence="2" id="KW-0349">Heme</keyword>
<dbReference type="PANTHER" id="PTHR24305:SF166">
    <property type="entry name" value="CYTOCHROME P450 12A4, MITOCHONDRIAL-RELATED"/>
    <property type="match status" value="1"/>
</dbReference>